<gene>
    <name evidence="4" type="ORF">ACFSB2_11280</name>
</gene>
<protein>
    <submittedName>
        <fullName evidence="4">Gfo/Idh/MocA family protein</fullName>
    </submittedName>
</protein>
<evidence type="ECO:0000313" key="5">
    <source>
        <dbReference type="Proteomes" id="UP001597079"/>
    </source>
</evidence>
<keyword evidence="5" id="KW-1185">Reference proteome</keyword>
<sequence>MIRVAVVGVNHIGSKHCEVYRQNPDTELVAVCDLMPERAKQAAEQFDTAGFTSLTALLQEKDVDLVSIATSGPEGGGHHYEPAMIAIEAGKDVLVEKPISNDIEQARELVARAKQKGVRLACDLNHRFVPTADKAKELVESGQLGQILFVHMKLTIQNPNETSPWFHMRALHSHSIDVVRHFAGDIRRVQAFMTKGPGRNTWSTVSLNLEFVSGAVGSLTGSYDMSMRHPIEFCEVAGHKGRFVIDNVYDSLTFYPHDSDELLVMRNSIMGGVGHFDETIRNRIHHLIRQISDGVAPDKIAGSGADALAAQEVIEAAIRSHTENGAPIEVRPVD</sequence>
<proteinExistence type="predicted"/>
<dbReference type="SUPFAM" id="SSF55347">
    <property type="entry name" value="Glyceraldehyde-3-phosphate dehydrogenase-like, C-terminal domain"/>
    <property type="match status" value="1"/>
</dbReference>
<dbReference type="PANTHER" id="PTHR43818:SF11">
    <property type="entry name" value="BCDNA.GH03377"/>
    <property type="match status" value="1"/>
</dbReference>
<organism evidence="4 5">
    <name type="scientific">Alicyclobacillus fodiniaquatilis</name>
    <dbReference type="NCBI Taxonomy" id="1661150"/>
    <lineage>
        <taxon>Bacteria</taxon>
        <taxon>Bacillati</taxon>
        <taxon>Bacillota</taxon>
        <taxon>Bacilli</taxon>
        <taxon>Bacillales</taxon>
        <taxon>Alicyclobacillaceae</taxon>
        <taxon>Alicyclobacillus</taxon>
    </lineage>
</organism>
<name>A0ABW4JJN5_9BACL</name>
<accession>A0ABW4JJN5</accession>
<dbReference type="Pfam" id="PF22725">
    <property type="entry name" value="GFO_IDH_MocA_C3"/>
    <property type="match status" value="1"/>
</dbReference>
<reference evidence="5" key="1">
    <citation type="journal article" date="2019" name="Int. J. Syst. Evol. Microbiol.">
        <title>The Global Catalogue of Microorganisms (GCM) 10K type strain sequencing project: providing services to taxonomists for standard genome sequencing and annotation.</title>
        <authorList>
            <consortium name="The Broad Institute Genomics Platform"/>
            <consortium name="The Broad Institute Genome Sequencing Center for Infectious Disease"/>
            <person name="Wu L."/>
            <person name="Ma J."/>
        </authorList>
    </citation>
    <scope>NUCLEOTIDE SEQUENCE [LARGE SCALE GENOMIC DNA]</scope>
    <source>
        <strain evidence="5">CGMCC 1.12286</strain>
    </source>
</reference>
<dbReference type="InterPro" id="IPR055170">
    <property type="entry name" value="GFO_IDH_MocA-like_dom"/>
</dbReference>
<dbReference type="Pfam" id="PF01408">
    <property type="entry name" value="GFO_IDH_MocA"/>
    <property type="match status" value="1"/>
</dbReference>
<dbReference type="PANTHER" id="PTHR43818">
    <property type="entry name" value="BCDNA.GH03377"/>
    <property type="match status" value="1"/>
</dbReference>
<evidence type="ECO:0000313" key="4">
    <source>
        <dbReference type="EMBL" id="MFD1675277.1"/>
    </source>
</evidence>
<dbReference type="RefSeq" id="WP_377943151.1">
    <property type="nucleotide sequence ID" value="NZ_JBHUCX010000028.1"/>
</dbReference>
<dbReference type="InterPro" id="IPR036291">
    <property type="entry name" value="NAD(P)-bd_dom_sf"/>
</dbReference>
<comment type="caution">
    <text evidence="4">The sequence shown here is derived from an EMBL/GenBank/DDBJ whole genome shotgun (WGS) entry which is preliminary data.</text>
</comment>
<evidence type="ECO:0000256" key="1">
    <source>
        <dbReference type="ARBA" id="ARBA00023002"/>
    </source>
</evidence>
<evidence type="ECO:0000259" key="2">
    <source>
        <dbReference type="Pfam" id="PF01408"/>
    </source>
</evidence>
<feature type="domain" description="GFO/IDH/MocA-like oxidoreductase" evidence="3">
    <location>
        <begin position="134"/>
        <end position="243"/>
    </location>
</feature>
<dbReference type="Gene3D" id="3.40.50.720">
    <property type="entry name" value="NAD(P)-binding Rossmann-like Domain"/>
    <property type="match status" value="1"/>
</dbReference>
<evidence type="ECO:0000259" key="3">
    <source>
        <dbReference type="Pfam" id="PF22725"/>
    </source>
</evidence>
<dbReference type="SUPFAM" id="SSF51735">
    <property type="entry name" value="NAD(P)-binding Rossmann-fold domains"/>
    <property type="match status" value="1"/>
</dbReference>
<dbReference type="EMBL" id="JBHUCX010000028">
    <property type="protein sequence ID" value="MFD1675277.1"/>
    <property type="molecule type" value="Genomic_DNA"/>
</dbReference>
<dbReference type="InterPro" id="IPR000683">
    <property type="entry name" value="Gfo/Idh/MocA-like_OxRdtase_N"/>
</dbReference>
<dbReference type="Proteomes" id="UP001597079">
    <property type="component" value="Unassembled WGS sequence"/>
</dbReference>
<keyword evidence="1" id="KW-0560">Oxidoreductase</keyword>
<dbReference type="Gene3D" id="3.30.360.10">
    <property type="entry name" value="Dihydrodipicolinate Reductase, domain 2"/>
    <property type="match status" value="1"/>
</dbReference>
<dbReference type="InterPro" id="IPR050463">
    <property type="entry name" value="Gfo/Idh/MocA_oxidrdct_glycsds"/>
</dbReference>
<feature type="domain" description="Gfo/Idh/MocA-like oxidoreductase N-terminal" evidence="2">
    <location>
        <begin position="2"/>
        <end position="121"/>
    </location>
</feature>